<dbReference type="Pfam" id="PF00977">
    <property type="entry name" value="His_biosynth"/>
    <property type="match status" value="1"/>
</dbReference>
<comment type="caution">
    <text evidence="12">The sequence shown here is derived from an EMBL/GenBank/DDBJ whole genome shotgun (WGS) entry which is preliminary data.</text>
</comment>
<accession>A0A1F7FC12</accession>
<dbReference type="InterPro" id="IPR044524">
    <property type="entry name" value="Isoase_HisA-like"/>
</dbReference>
<keyword evidence="5 9" id="KW-0963">Cytoplasm</keyword>
<dbReference type="InterPro" id="IPR023016">
    <property type="entry name" value="HisA/PriA"/>
</dbReference>
<dbReference type="CDD" id="cd04732">
    <property type="entry name" value="HisA"/>
    <property type="match status" value="1"/>
</dbReference>
<evidence type="ECO:0000256" key="3">
    <source>
        <dbReference type="ARBA" id="ARBA00005133"/>
    </source>
</evidence>
<organism evidence="12 13">
    <name type="scientific">Candidatus Raymondbacteria bacterium RIFOXYD12_FULL_49_13</name>
    <dbReference type="NCBI Taxonomy" id="1817890"/>
    <lineage>
        <taxon>Bacteria</taxon>
        <taxon>Raymondiibacteriota</taxon>
    </lineage>
</organism>
<feature type="active site" description="Proton acceptor" evidence="9">
    <location>
        <position position="8"/>
    </location>
</feature>
<dbReference type="GO" id="GO:0003949">
    <property type="term" value="F:1-(5-phosphoribosyl)-5-[(5-phosphoribosylamino)methylideneamino]imidazole-4-carboxamide isomerase activity"/>
    <property type="evidence" value="ECO:0007669"/>
    <property type="project" value="UniProtKB-UniRule"/>
</dbReference>
<dbReference type="FunFam" id="3.20.20.70:FF:000009">
    <property type="entry name" value="1-(5-phosphoribosyl)-5-[(5-phosphoribosylamino)methylideneamino] imidazole-4-carboxamide isomerase"/>
    <property type="match status" value="1"/>
</dbReference>
<dbReference type="InterPro" id="IPR006063">
    <property type="entry name" value="HisA_bact_arch"/>
</dbReference>
<dbReference type="NCBIfam" id="TIGR00007">
    <property type="entry name" value="1-(5-phosphoribosyl)-5-[(5-phosphoribosylamino)methylideneamino]imidazole-4-carboxamide isomerase"/>
    <property type="match status" value="1"/>
</dbReference>
<evidence type="ECO:0000256" key="2">
    <source>
        <dbReference type="ARBA" id="ARBA00004496"/>
    </source>
</evidence>
<evidence type="ECO:0000313" key="13">
    <source>
        <dbReference type="Proteomes" id="UP000179243"/>
    </source>
</evidence>
<dbReference type="InterPro" id="IPR011060">
    <property type="entry name" value="RibuloseP-bd_barrel"/>
</dbReference>
<dbReference type="GO" id="GO:0000105">
    <property type="term" value="P:L-histidine biosynthetic process"/>
    <property type="evidence" value="ECO:0007669"/>
    <property type="project" value="UniProtKB-UniRule"/>
</dbReference>
<protein>
    <recommendedName>
        <fullName evidence="9 11">1-(5-phosphoribosyl)-5-[(5-phosphoribosylamino)methylideneamino] imidazole-4-carboxamide isomerase</fullName>
        <ecNumber evidence="9 11">5.3.1.16</ecNumber>
    </recommendedName>
    <alternativeName>
        <fullName evidence="9">Phosphoribosylformimino-5-aminoimidazole carboxamide ribotide isomerase</fullName>
    </alternativeName>
</protein>
<keyword evidence="6 9" id="KW-0028">Amino-acid biosynthesis</keyword>
<reference evidence="12 13" key="1">
    <citation type="journal article" date="2016" name="Nat. Commun.">
        <title>Thousands of microbial genomes shed light on interconnected biogeochemical processes in an aquifer system.</title>
        <authorList>
            <person name="Anantharaman K."/>
            <person name="Brown C.T."/>
            <person name="Hug L.A."/>
            <person name="Sharon I."/>
            <person name="Castelle C.J."/>
            <person name="Probst A.J."/>
            <person name="Thomas B.C."/>
            <person name="Singh A."/>
            <person name="Wilkins M.J."/>
            <person name="Karaoz U."/>
            <person name="Brodie E.L."/>
            <person name="Williams K.H."/>
            <person name="Hubbard S.S."/>
            <person name="Banfield J.F."/>
        </authorList>
    </citation>
    <scope>NUCLEOTIDE SEQUENCE [LARGE SCALE GENOMIC DNA]</scope>
</reference>
<evidence type="ECO:0000256" key="9">
    <source>
        <dbReference type="HAMAP-Rule" id="MF_01014"/>
    </source>
</evidence>
<name>A0A1F7FC12_UNCRA</name>
<comment type="similarity">
    <text evidence="4 9 10">Belongs to the HisA/HisF family.</text>
</comment>
<dbReference type="PANTHER" id="PTHR43090:SF2">
    <property type="entry name" value="1-(5-PHOSPHORIBOSYL)-5-[(5-PHOSPHORIBOSYLAMINO)METHYLIDENEAMINO] IMIDAZOLE-4-CARBOXAMIDE ISOMERASE"/>
    <property type="match status" value="1"/>
</dbReference>
<dbReference type="EMBL" id="MFYX01000074">
    <property type="protein sequence ID" value="OGK04220.1"/>
    <property type="molecule type" value="Genomic_DNA"/>
</dbReference>
<comment type="subcellular location">
    <subcellularLocation>
        <location evidence="2 9 11">Cytoplasm</location>
    </subcellularLocation>
</comment>
<evidence type="ECO:0000313" key="12">
    <source>
        <dbReference type="EMBL" id="OGK04220.1"/>
    </source>
</evidence>
<evidence type="ECO:0000256" key="5">
    <source>
        <dbReference type="ARBA" id="ARBA00022490"/>
    </source>
</evidence>
<evidence type="ECO:0000256" key="6">
    <source>
        <dbReference type="ARBA" id="ARBA00022605"/>
    </source>
</evidence>
<dbReference type="SUPFAM" id="SSF51366">
    <property type="entry name" value="Ribulose-phoshate binding barrel"/>
    <property type="match status" value="1"/>
</dbReference>
<dbReference type="InterPro" id="IPR013785">
    <property type="entry name" value="Aldolase_TIM"/>
</dbReference>
<dbReference type="UniPathway" id="UPA00031">
    <property type="reaction ID" value="UER00009"/>
</dbReference>
<evidence type="ECO:0000256" key="8">
    <source>
        <dbReference type="ARBA" id="ARBA00023235"/>
    </source>
</evidence>
<keyword evidence="8 9" id="KW-0413">Isomerase</keyword>
<proteinExistence type="inferred from homology"/>
<dbReference type="Proteomes" id="UP000179243">
    <property type="component" value="Unassembled WGS sequence"/>
</dbReference>
<dbReference type="InterPro" id="IPR006062">
    <property type="entry name" value="His_biosynth"/>
</dbReference>
<evidence type="ECO:0000256" key="10">
    <source>
        <dbReference type="RuleBase" id="RU003657"/>
    </source>
</evidence>
<evidence type="ECO:0000256" key="7">
    <source>
        <dbReference type="ARBA" id="ARBA00023102"/>
    </source>
</evidence>
<keyword evidence="7 9" id="KW-0368">Histidine biosynthesis</keyword>
<sequence length="243" mass="25529">MEFFPAIDLMDGHCVRLYQGLKDKRTNYSAAPADTARTFADEGASGIHVVDLDGAFSGAGKNLATIREITRAVAIPVEVGGGIRNMADIEALFDLGVARIIIGTAAIVNPTLVQQAVLAHGAEKVLVGIDAHKGNVAIKGWAEKTSVMAEELALSIKRLGITSIVYTDILRDGTMTGPNIAETKTMAEKTALNIIASGGISSLIDIKNIITLEPHGVTGFIAGKAIYDNAFTVRDVMALLKGA</sequence>
<evidence type="ECO:0000256" key="4">
    <source>
        <dbReference type="ARBA" id="ARBA00009667"/>
    </source>
</evidence>
<dbReference type="Gene3D" id="3.20.20.70">
    <property type="entry name" value="Aldolase class I"/>
    <property type="match status" value="1"/>
</dbReference>
<feature type="active site" description="Proton donor" evidence="9">
    <location>
        <position position="130"/>
    </location>
</feature>
<evidence type="ECO:0000256" key="11">
    <source>
        <dbReference type="RuleBase" id="RU003658"/>
    </source>
</evidence>
<gene>
    <name evidence="9" type="primary">hisA</name>
    <name evidence="12" type="ORF">A2519_17815</name>
</gene>
<dbReference type="PANTHER" id="PTHR43090">
    <property type="entry name" value="1-(5-PHOSPHORIBOSYL)-5-[(5-PHOSPHORIBOSYLAMINO)METHYLIDENEAMINO] IMIDAZOLE-4-CARBOXAMIDE ISOMERASE"/>
    <property type="match status" value="1"/>
</dbReference>
<comment type="catalytic activity">
    <reaction evidence="1 9 11">
        <text>1-(5-phospho-beta-D-ribosyl)-5-[(5-phospho-beta-D-ribosylamino)methylideneamino]imidazole-4-carboxamide = 5-[(5-phospho-1-deoxy-D-ribulos-1-ylimino)methylamino]-1-(5-phospho-beta-D-ribosyl)imidazole-4-carboxamide</text>
        <dbReference type="Rhea" id="RHEA:15469"/>
        <dbReference type="ChEBI" id="CHEBI:58435"/>
        <dbReference type="ChEBI" id="CHEBI:58525"/>
        <dbReference type="EC" id="5.3.1.16"/>
    </reaction>
</comment>
<comment type="pathway">
    <text evidence="3 9 11">Amino-acid biosynthesis; L-histidine biosynthesis; L-histidine from 5-phospho-alpha-D-ribose 1-diphosphate: step 4/9.</text>
</comment>
<dbReference type="HAMAP" id="MF_01014">
    <property type="entry name" value="HisA"/>
    <property type="match status" value="1"/>
</dbReference>
<dbReference type="AlphaFoldDB" id="A0A1F7FC12"/>
<dbReference type="EC" id="5.3.1.16" evidence="9 11"/>
<evidence type="ECO:0000256" key="1">
    <source>
        <dbReference type="ARBA" id="ARBA00000901"/>
    </source>
</evidence>
<dbReference type="GO" id="GO:0005737">
    <property type="term" value="C:cytoplasm"/>
    <property type="evidence" value="ECO:0007669"/>
    <property type="project" value="UniProtKB-SubCell"/>
</dbReference>
<dbReference type="GO" id="GO:0000162">
    <property type="term" value="P:L-tryptophan biosynthetic process"/>
    <property type="evidence" value="ECO:0007669"/>
    <property type="project" value="TreeGrafter"/>
</dbReference>